<dbReference type="Proteomes" id="UP000617734">
    <property type="component" value="Unassembled WGS sequence"/>
</dbReference>
<dbReference type="InterPro" id="IPR000772">
    <property type="entry name" value="Ricin_B_lectin"/>
</dbReference>
<keyword evidence="9" id="KW-1185">Reference proteome</keyword>
<dbReference type="CDD" id="cd00161">
    <property type="entry name" value="beta-trefoil_Ricin-like"/>
    <property type="match status" value="1"/>
</dbReference>
<dbReference type="InterPro" id="IPR041233">
    <property type="entry name" value="Melibiase_C"/>
</dbReference>
<dbReference type="GO" id="GO:0005975">
    <property type="term" value="P:carbohydrate metabolic process"/>
    <property type="evidence" value="ECO:0007669"/>
    <property type="project" value="InterPro"/>
</dbReference>
<dbReference type="RefSeq" id="WP_229927496.1">
    <property type="nucleotide sequence ID" value="NZ_BNBO01000016.1"/>
</dbReference>
<dbReference type="Gene3D" id="2.80.10.50">
    <property type="match status" value="1"/>
</dbReference>
<dbReference type="AlphaFoldDB" id="A0A919KU15"/>
<sequence>MSTMNSPASPCRSRRAVALLATALVLAVGPLTTIGAQPASALDNGVATTPPMGWNTWNSFGCGISEQLIRTAADNLVSSGMKDAGYDTVIVDDCWFDPQRDAQGNIHGDPVRFPSGMKALGDYIHSKGLKFGIYEVPTDLTCAQRLGNYPGATGSQGHEQQDADSFAAWGVDYLKYDWCSQVGTLDEQVAAFSTMRDALHNTGRPIVYSINPNSYHADKTGATYDWSAVANMWRTTEDITATWDKHKTANSWSMGVMDIVHINGRLGRQAGPGHWNDPDMMEVGVGTSMGETEYRSHFSLWAQMASPLVAGNVLTTMTSTVKGILTNHDVIAVDQDSLGRQARIVADSDTELVTVRELANGDRSVSLTNTGESAATVSTTVAELGIAGAPSYTVKNLWTGASSSTTGAISASLAPHETAMYRITPGGTISTTQAPPANATYEIGSATTPGQLLDDPGSSSLNNTQMITWDRKNVTNQRWILTANADGTYAVKNKASGKCLDIRNASPDAGAAVIQYTCDSAKPNQKFALTPAGNNGYKLVAQSSGLAVTPSGSVKGSLLTQQPVATGQAWTLVRTN</sequence>
<gene>
    <name evidence="8" type="primary">galA</name>
    <name evidence="8" type="ORF">GCM10018781_33530</name>
</gene>
<dbReference type="EC" id="3.2.1.22" evidence="5"/>
<evidence type="ECO:0000313" key="8">
    <source>
        <dbReference type="EMBL" id="GHH71726.1"/>
    </source>
</evidence>
<dbReference type="SUPFAM" id="SSF51011">
    <property type="entry name" value="Glycosyl hydrolase domain"/>
    <property type="match status" value="1"/>
</dbReference>
<evidence type="ECO:0000256" key="3">
    <source>
        <dbReference type="ARBA" id="ARBA00022801"/>
    </source>
</evidence>
<evidence type="ECO:0000256" key="6">
    <source>
        <dbReference type="SAM" id="SignalP"/>
    </source>
</evidence>
<comment type="catalytic activity">
    <reaction evidence="5">
        <text>Hydrolysis of terminal, non-reducing alpha-D-galactose residues in alpha-D-galactosides, including galactose oligosaccharides, galactomannans and galactolipids.</text>
        <dbReference type="EC" id="3.2.1.22"/>
    </reaction>
</comment>
<accession>A0A919KU15</accession>
<dbReference type="CDD" id="cd14792">
    <property type="entry name" value="GH27"/>
    <property type="match status" value="1"/>
</dbReference>
<evidence type="ECO:0000256" key="5">
    <source>
        <dbReference type="RuleBase" id="RU361168"/>
    </source>
</evidence>
<reference evidence="8" key="1">
    <citation type="journal article" date="2014" name="Int. J. Syst. Evol. Microbiol.">
        <title>Complete genome sequence of Corynebacterium casei LMG S-19264T (=DSM 44701T), isolated from a smear-ripened cheese.</title>
        <authorList>
            <consortium name="US DOE Joint Genome Institute (JGI-PGF)"/>
            <person name="Walter F."/>
            <person name="Albersmeier A."/>
            <person name="Kalinowski J."/>
            <person name="Ruckert C."/>
        </authorList>
    </citation>
    <scope>NUCLEOTIDE SEQUENCE</scope>
    <source>
        <strain evidence="8">JCM 4646</strain>
    </source>
</reference>
<comment type="similarity">
    <text evidence="1 5">Belongs to the glycosyl hydrolase 27 family.</text>
</comment>
<dbReference type="InterPro" id="IPR013785">
    <property type="entry name" value="Aldolase_TIM"/>
</dbReference>
<dbReference type="PROSITE" id="PS50231">
    <property type="entry name" value="RICIN_B_LECTIN"/>
    <property type="match status" value="1"/>
</dbReference>
<dbReference type="InterPro" id="IPR017853">
    <property type="entry name" value="GH"/>
</dbReference>
<dbReference type="PRINTS" id="PR00740">
    <property type="entry name" value="GLHYDRLASE27"/>
</dbReference>
<evidence type="ECO:0000256" key="2">
    <source>
        <dbReference type="ARBA" id="ARBA00022729"/>
    </source>
</evidence>
<dbReference type="Pfam" id="PF16499">
    <property type="entry name" value="Melibiase_2"/>
    <property type="match status" value="1"/>
</dbReference>
<dbReference type="GeneID" id="95353779"/>
<dbReference type="FunFam" id="3.20.20.70:FF:000197">
    <property type="entry name" value="Alpha-galactosidase"/>
    <property type="match status" value="1"/>
</dbReference>
<dbReference type="Pfam" id="PF14200">
    <property type="entry name" value="RicinB_lectin_2"/>
    <property type="match status" value="1"/>
</dbReference>
<evidence type="ECO:0000256" key="4">
    <source>
        <dbReference type="ARBA" id="ARBA00023295"/>
    </source>
</evidence>
<dbReference type="PROSITE" id="PS00512">
    <property type="entry name" value="ALPHA_GALACTOSIDASE"/>
    <property type="match status" value="1"/>
</dbReference>
<organism evidence="8 9">
    <name type="scientific">Kitasatospora indigofera</name>
    <dbReference type="NCBI Taxonomy" id="67307"/>
    <lineage>
        <taxon>Bacteria</taxon>
        <taxon>Bacillati</taxon>
        <taxon>Actinomycetota</taxon>
        <taxon>Actinomycetes</taxon>
        <taxon>Kitasatosporales</taxon>
        <taxon>Streptomycetaceae</taxon>
        <taxon>Kitasatospora</taxon>
    </lineage>
</organism>
<dbReference type="InterPro" id="IPR035992">
    <property type="entry name" value="Ricin_B-like_lectins"/>
</dbReference>
<dbReference type="PANTHER" id="PTHR11452">
    <property type="entry name" value="ALPHA-GALACTOSIDASE/ALPHA-N-ACETYLGALACTOSAMINIDASE"/>
    <property type="match status" value="1"/>
</dbReference>
<keyword evidence="3 5" id="KW-0378">Hydrolase</keyword>
<protein>
    <recommendedName>
        <fullName evidence="5">Alpha-galactosidase</fullName>
        <ecNumber evidence="5">3.2.1.22</ecNumber>
    </recommendedName>
    <alternativeName>
        <fullName evidence="5">Melibiase</fullName>
    </alternativeName>
</protein>
<keyword evidence="5" id="KW-1015">Disulfide bond</keyword>
<feature type="signal peptide" evidence="6">
    <location>
        <begin position="1"/>
        <end position="41"/>
    </location>
</feature>
<dbReference type="SUPFAM" id="SSF50370">
    <property type="entry name" value="Ricin B-like lectins"/>
    <property type="match status" value="1"/>
</dbReference>
<name>A0A919KU15_9ACTN</name>
<proteinExistence type="inferred from homology"/>
<dbReference type="SUPFAM" id="SSF51445">
    <property type="entry name" value="(Trans)glycosidases"/>
    <property type="match status" value="1"/>
</dbReference>
<dbReference type="Gene3D" id="3.20.20.70">
    <property type="entry name" value="Aldolase class I"/>
    <property type="match status" value="1"/>
</dbReference>
<reference evidence="8" key="2">
    <citation type="submission" date="2020-09" db="EMBL/GenBank/DDBJ databases">
        <authorList>
            <person name="Sun Q."/>
            <person name="Ohkuma M."/>
        </authorList>
    </citation>
    <scope>NUCLEOTIDE SEQUENCE</scope>
    <source>
        <strain evidence="8">JCM 4646</strain>
    </source>
</reference>
<dbReference type="PANTHER" id="PTHR11452:SF75">
    <property type="entry name" value="ALPHA-GALACTOSIDASE MEL1"/>
    <property type="match status" value="1"/>
</dbReference>
<keyword evidence="4 5" id="KW-0326">Glycosidase</keyword>
<feature type="domain" description="Ricin B lectin" evidence="7">
    <location>
        <begin position="439"/>
        <end position="573"/>
    </location>
</feature>
<dbReference type="GO" id="GO:0004557">
    <property type="term" value="F:alpha-galactosidase activity"/>
    <property type="evidence" value="ECO:0007669"/>
    <property type="project" value="UniProtKB-EC"/>
</dbReference>
<evidence type="ECO:0000259" key="7">
    <source>
        <dbReference type="SMART" id="SM00458"/>
    </source>
</evidence>
<comment type="caution">
    <text evidence="8">The sequence shown here is derived from an EMBL/GenBank/DDBJ whole genome shotgun (WGS) entry which is preliminary data.</text>
</comment>
<dbReference type="Pfam" id="PF17801">
    <property type="entry name" value="Melibiase_C"/>
    <property type="match status" value="1"/>
</dbReference>
<evidence type="ECO:0000256" key="1">
    <source>
        <dbReference type="ARBA" id="ARBA00009743"/>
    </source>
</evidence>
<dbReference type="InterPro" id="IPR013780">
    <property type="entry name" value="Glyco_hydro_b"/>
</dbReference>
<evidence type="ECO:0000313" key="9">
    <source>
        <dbReference type="Proteomes" id="UP000617734"/>
    </source>
</evidence>
<keyword evidence="2 6" id="KW-0732">Signal</keyword>
<dbReference type="InterPro" id="IPR000111">
    <property type="entry name" value="Glyco_hydro_27/36_CS"/>
</dbReference>
<dbReference type="EMBL" id="BNBO01000016">
    <property type="protein sequence ID" value="GHH71726.1"/>
    <property type="molecule type" value="Genomic_DNA"/>
</dbReference>
<dbReference type="SMART" id="SM00458">
    <property type="entry name" value="RICIN"/>
    <property type="match status" value="1"/>
</dbReference>
<dbReference type="Gene3D" id="2.60.40.1180">
    <property type="entry name" value="Golgi alpha-mannosidase II"/>
    <property type="match status" value="1"/>
</dbReference>
<dbReference type="InterPro" id="IPR002241">
    <property type="entry name" value="Glyco_hydro_27"/>
</dbReference>
<feature type="chain" id="PRO_5037226200" description="Alpha-galactosidase" evidence="6">
    <location>
        <begin position="42"/>
        <end position="576"/>
    </location>
</feature>